<dbReference type="Proteomes" id="UP000013057">
    <property type="component" value="Unassembled WGS sequence"/>
</dbReference>
<dbReference type="AlphaFoldDB" id="R4FAH2"/>
<evidence type="ECO:0000313" key="2">
    <source>
        <dbReference type="EMBL" id="GAC90496.1"/>
    </source>
</evidence>
<dbReference type="GO" id="GO:0015074">
    <property type="term" value="P:DNA integration"/>
    <property type="evidence" value="ECO:0007669"/>
    <property type="project" value="InterPro"/>
</dbReference>
<name>R4FAH2_9BACL</name>
<evidence type="ECO:0000313" key="3">
    <source>
        <dbReference type="Proteomes" id="UP000013057"/>
    </source>
</evidence>
<reference evidence="3" key="1">
    <citation type="journal article" date="2013" name="Genome">
        <title>Draft Genome Sequence of a Thermophilic Member of the Bacillaceae, Anoxybacillus flavithermus Strain Kn10, Isolated from the Kan-nawa Hot Spring in Japan.</title>
        <authorList>
            <person name="Matsutani M."/>
            <person name="Shirakihara Y."/>
            <person name="Imada K."/>
            <person name="Yakushi T."/>
            <person name="Matsushita K."/>
        </authorList>
    </citation>
    <scope>NUCLEOTIDE SEQUENCE [LARGE SCALE GENOMIC DNA]</scope>
    <source>
        <strain evidence="3">NBRC 109594</strain>
    </source>
</reference>
<sequence>MSRKGNGYDNAYVESFHSILKKKLIFHEPFTPRKKAKQRIFEYIEWSEFIPLLSTVSN</sequence>
<proteinExistence type="predicted"/>
<dbReference type="EMBL" id="BARH01000006">
    <property type="protein sequence ID" value="GAC90496.1"/>
    <property type="molecule type" value="Genomic_DNA"/>
</dbReference>
<organism evidence="2 3">
    <name type="scientific">Anoxybacillus flavithermus NBRC 109594</name>
    <dbReference type="NCBI Taxonomy" id="1315967"/>
    <lineage>
        <taxon>Bacteria</taxon>
        <taxon>Bacillati</taxon>
        <taxon>Bacillota</taxon>
        <taxon>Bacilli</taxon>
        <taxon>Bacillales</taxon>
        <taxon>Anoxybacillaceae</taxon>
        <taxon>Anoxybacillus</taxon>
    </lineage>
</organism>
<evidence type="ECO:0000259" key="1">
    <source>
        <dbReference type="Pfam" id="PF13333"/>
    </source>
</evidence>
<feature type="domain" description="Integrase catalytic" evidence="1">
    <location>
        <begin position="14"/>
        <end position="46"/>
    </location>
</feature>
<protein>
    <submittedName>
        <fullName evidence="2">Transposase</fullName>
    </submittedName>
</protein>
<accession>R4FAH2</accession>
<dbReference type="Pfam" id="PF13333">
    <property type="entry name" value="rve_2"/>
    <property type="match status" value="1"/>
</dbReference>
<comment type="caution">
    <text evidence="2">The sequence shown here is derived from an EMBL/GenBank/DDBJ whole genome shotgun (WGS) entry which is preliminary data.</text>
</comment>
<gene>
    <name evidence="2" type="ORF">KN10_0932</name>
</gene>
<dbReference type="InterPro" id="IPR001584">
    <property type="entry name" value="Integrase_cat-core"/>
</dbReference>